<dbReference type="EMBL" id="GL376558">
    <property type="status" value="NOT_ANNOTATED_CDS"/>
    <property type="molecule type" value="Genomic_DNA"/>
</dbReference>
<evidence type="ECO:0000256" key="1">
    <source>
        <dbReference type="ARBA" id="ARBA00022614"/>
    </source>
</evidence>
<dbReference type="InterPro" id="IPR025875">
    <property type="entry name" value="Leu-rich_rpt_4"/>
</dbReference>
<sequence length="389" mass="42834">MARAGRGDVKALQLRVLDGEALKLLCTEPNSSKFAIDAHNRSVEEIGDLSELPKLCSLDLSFNRLTNLKNLATAKELRELKLYNNKLTITSGLRANSNLEGLFLSENQIGGISADFLALVKLKSLWLKGNRIECVENLKSCRLLVRLDLSRNRLAGPASEGLETLISLESLNLSDNQITAIGNLSQLTKLEELNVGNNRLSTLEGQFPPNVTALRVNGNRISDLQSLAGTLAKLNELYIQDNAISNLEPIVSRFPELESLDVRNNRIRSAAQFSALSAYKTLQDIWLIGNPCCLSISYLVDIFTALPELKTLDNLTDVQLQSHVEGLKNGTISPHAGVSTPRPQTPLADSILAAWKQQWGRLSTDDTERSTRNARLGCSCFLSTVYTHR</sequence>
<proteinExistence type="predicted"/>
<dbReference type="SMART" id="SM00364">
    <property type="entry name" value="LRR_BAC"/>
    <property type="match status" value="5"/>
</dbReference>
<accession>K3WUR8</accession>
<dbReference type="Proteomes" id="UP000019132">
    <property type="component" value="Unassembled WGS sequence"/>
</dbReference>
<dbReference type="PANTHER" id="PTHR15454">
    <property type="entry name" value="NISCHARIN RELATED"/>
    <property type="match status" value="1"/>
</dbReference>
<reference evidence="3" key="3">
    <citation type="submission" date="2015-02" db="UniProtKB">
        <authorList>
            <consortium name="EnsemblProtists"/>
        </authorList>
    </citation>
    <scope>IDENTIFICATION</scope>
    <source>
        <strain evidence="3">DAOM BR144</strain>
    </source>
</reference>
<reference evidence="4" key="1">
    <citation type="journal article" date="2010" name="Genome Biol.">
        <title>Genome sequence of the necrotrophic plant pathogen Pythium ultimum reveals original pathogenicity mechanisms and effector repertoire.</title>
        <authorList>
            <person name="Levesque C.A."/>
            <person name="Brouwer H."/>
            <person name="Cano L."/>
            <person name="Hamilton J.P."/>
            <person name="Holt C."/>
            <person name="Huitema E."/>
            <person name="Raffaele S."/>
            <person name="Robideau G.P."/>
            <person name="Thines M."/>
            <person name="Win J."/>
            <person name="Zerillo M.M."/>
            <person name="Beakes G.W."/>
            <person name="Boore J.L."/>
            <person name="Busam D."/>
            <person name="Dumas B."/>
            <person name="Ferriera S."/>
            <person name="Fuerstenberg S.I."/>
            <person name="Gachon C.M."/>
            <person name="Gaulin E."/>
            <person name="Govers F."/>
            <person name="Grenville-Briggs L."/>
            <person name="Horner N."/>
            <person name="Hostetler J."/>
            <person name="Jiang R.H."/>
            <person name="Johnson J."/>
            <person name="Krajaejun T."/>
            <person name="Lin H."/>
            <person name="Meijer H.J."/>
            <person name="Moore B."/>
            <person name="Morris P."/>
            <person name="Phuntmart V."/>
            <person name="Puiu D."/>
            <person name="Shetty J."/>
            <person name="Stajich J.E."/>
            <person name="Tripathy S."/>
            <person name="Wawra S."/>
            <person name="van West P."/>
            <person name="Whitty B.R."/>
            <person name="Coutinho P.M."/>
            <person name="Henrissat B."/>
            <person name="Martin F."/>
            <person name="Thomas P.D."/>
            <person name="Tyler B.M."/>
            <person name="De Vries R.P."/>
            <person name="Kamoun S."/>
            <person name="Yandell M."/>
            <person name="Tisserat N."/>
            <person name="Buell C.R."/>
        </authorList>
    </citation>
    <scope>NUCLEOTIDE SEQUENCE</scope>
    <source>
        <strain evidence="4">DAOM:BR144</strain>
    </source>
</reference>
<dbReference type="STRING" id="431595.K3WUR8"/>
<dbReference type="PRINTS" id="PR00019">
    <property type="entry name" value="LEURICHRPT"/>
</dbReference>
<reference evidence="4" key="2">
    <citation type="submission" date="2010-04" db="EMBL/GenBank/DDBJ databases">
        <authorList>
            <person name="Buell R."/>
            <person name="Hamilton J."/>
            <person name="Hostetler J."/>
        </authorList>
    </citation>
    <scope>NUCLEOTIDE SEQUENCE [LARGE SCALE GENOMIC DNA]</scope>
    <source>
        <strain evidence="4">DAOM:BR144</strain>
    </source>
</reference>
<name>K3WUR8_GLOUD</name>
<evidence type="ECO:0008006" key="5">
    <source>
        <dbReference type="Google" id="ProtNLM"/>
    </source>
</evidence>
<protein>
    <recommendedName>
        <fullName evidence="5">U2A'/phosphoprotein 32 family A C-terminal domain-containing protein</fullName>
    </recommendedName>
</protein>
<evidence type="ECO:0000313" key="3">
    <source>
        <dbReference type="EnsemblProtists" id="PYU1_T008715"/>
    </source>
</evidence>
<dbReference type="SUPFAM" id="SSF52058">
    <property type="entry name" value="L domain-like"/>
    <property type="match status" value="1"/>
</dbReference>
<dbReference type="OMA" id="GWINEFT"/>
<dbReference type="AlphaFoldDB" id="K3WUR8"/>
<dbReference type="PANTHER" id="PTHR15454:SF56">
    <property type="entry name" value="PROTEIN PHOSPHATASE 1 REGULATORY SUBUNIT 7-RELATED"/>
    <property type="match status" value="1"/>
</dbReference>
<keyword evidence="4" id="KW-1185">Reference proteome</keyword>
<evidence type="ECO:0000313" key="4">
    <source>
        <dbReference type="Proteomes" id="UP000019132"/>
    </source>
</evidence>
<dbReference type="SMART" id="SM00365">
    <property type="entry name" value="LRR_SD22"/>
    <property type="match status" value="8"/>
</dbReference>
<dbReference type="InterPro" id="IPR003591">
    <property type="entry name" value="Leu-rich_rpt_typical-subtyp"/>
</dbReference>
<dbReference type="InterPro" id="IPR032675">
    <property type="entry name" value="LRR_dom_sf"/>
</dbReference>
<evidence type="ECO:0000256" key="2">
    <source>
        <dbReference type="ARBA" id="ARBA00022737"/>
    </source>
</evidence>
<dbReference type="SMART" id="SM00369">
    <property type="entry name" value="LRR_TYP"/>
    <property type="match status" value="5"/>
</dbReference>
<dbReference type="InParanoid" id="K3WUR8"/>
<dbReference type="GO" id="GO:0005737">
    <property type="term" value="C:cytoplasm"/>
    <property type="evidence" value="ECO:0007669"/>
    <property type="project" value="TreeGrafter"/>
</dbReference>
<dbReference type="eggNOG" id="KOG0531">
    <property type="taxonomic scope" value="Eukaryota"/>
</dbReference>
<dbReference type="Gene3D" id="3.80.10.10">
    <property type="entry name" value="Ribonuclease Inhibitor"/>
    <property type="match status" value="2"/>
</dbReference>
<dbReference type="HOGENOM" id="CLU_710760_0_0_1"/>
<dbReference type="InterPro" id="IPR001611">
    <property type="entry name" value="Leu-rich_rpt"/>
</dbReference>
<dbReference type="VEuPathDB" id="FungiDB:PYU1_G008698"/>
<organism evidence="3 4">
    <name type="scientific">Globisporangium ultimum (strain ATCC 200006 / CBS 805.95 / DAOM BR144)</name>
    <name type="common">Pythium ultimum</name>
    <dbReference type="NCBI Taxonomy" id="431595"/>
    <lineage>
        <taxon>Eukaryota</taxon>
        <taxon>Sar</taxon>
        <taxon>Stramenopiles</taxon>
        <taxon>Oomycota</taxon>
        <taxon>Peronosporomycetes</taxon>
        <taxon>Pythiales</taxon>
        <taxon>Pythiaceae</taxon>
        <taxon>Globisporangium</taxon>
    </lineage>
</organism>
<dbReference type="EnsemblProtists" id="PYU1_T008715">
    <property type="protein sequence ID" value="PYU1_T008715"/>
    <property type="gene ID" value="PYU1_G008698"/>
</dbReference>
<dbReference type="PROSITE" id="PS51450">
    <property type="entry name" value="LRR"/>
    <property type="match status" value="4"/>
</dbReference>
<keyword evidence="2" id="KW-0677">Repeat</keyword>
<keyword evidence="1" id="KW-0433">Leucine-rich repeat</keyword>
<dbReference type="Pfam" id="PF12799">
    <property type="entry name" value="LRR_4"/>
    <property type="match status" value="2"/>
</dbReference>